<evidence type="ECO:0000259" key="3">
    <source>
        <dbReference type="PROSITE" id="PS50103"/>
    </source>
</evidence>
<evidence type="ECO:0000313" key="5">
    <source>
        <dbReference type="Proteomes" id="UP000016933"/>
    </source>
</evidence>
<proteinExistence type="predicted"/>
<keyword evidence="1" id="KW-0862">Zinc</keyword>
<name>N1Q2B3_DOTSN</name>
<dbReference type="Proteomes" id="UP000016933">
    <property type="component" value="Unassembled WGS sequence"/>
</dbReference>
<dbReference type="EMBL" id="KB446535">
    <property type="protein sequence ID" value="EME49896.1"/>
    <property type="molecule type" value="Genomic_DNA"/>
</dbReference>
<reference evidence="5" key="1">
    <citation type="journal article" date="2012" name="PLoS Genet.">
        <title>The genomes of the fungal plant pathogens Cladosporium fulvum and Dothistroma septosporum reveal adaptation to different hosts and lifestyles but also signatures of common ancestry.</title>
        <authorList>
            <person name="de Wit P.J.G.M."/>
            <person name="van der Burgt A."/>
            <person name="Oekmen B."/>
            <person name="Stergiopoulos I."/>
            <person name="Abd-Elsalam K.A."/>
            <person name="Aerts A.L."/>
            <person name="Bahkali A.H."/>
            <person name="Beenen H.G."/>
            <person name="Chettri P."/>
            <person name="Cox M.P."/>
            <person name="Datema E."/>
            <person name="de Vries R.P."/>
            <person name="Dhillon B."/>
            <person name="Ganley A.R."/>
            <person name="Griffiths S.A."/>
            <person name="Guo Y."/>
            <person name="Hamelin R.C."/>
            <person name="Henrissat B."/>
            <person name="Kabir M.S."/>
            <person name="Jashni M.K."/>
            <person name="Kema G."/>
            <person name="Klaubauf S."/>
            <person name="Lapidus A."/>
            <person name="Levasseur A."/>
            <person name="Lindquist E."/>
            <person name="Mehrabi R."/>
            <person name="Ohm R.A."/>
            <person name="Owen T.J."/>
            <person name="Salamov A."/>
            <person name="Schwelm A."/>
            <person name="Schijlen E."/>
            <person name="Sun H."/>
            <person name="van den Burg H.A."/>
            <person name="van Ham R.C.H.J."/>
            <person name="Zhang S."/>
            <person name="Goodwin S.B."/>
            <person name="Grigoriev I.V."/>
            <person name="Collemare J."/>
            <person name="Bradshaw R.E."/>
        </authorList>
    </citation>
    <scope>NUCLEOTIDE SEQUENCE [LARGE SCALE GENOMIC DNA]</scope>
    <source>
        <strain evidence="5">NZE10 / CBS 128990</strain>
    </source>
</reference>
<feature type="compositionally biased region" description="Basic and acidic residues" evidence="2">
    <location>
        <begin position="294"/>
        <end position="312"/>
    </location>
</feature>
<reference evidence="4 5" key="2">
    <citation type="journal article" date="2012" name="PLoS Pathog.">
        <title>Diverse lifestyles and strategies of plant pathogenesis encoded in the genomes of eighteen Dothideomycetes fungi.</title>
        <authorList>
            <person name="Ohm R.A."/>
            <person name="Feau N."/>
            <person name="Henrissat B."/>
            <person name="Schoch C.L."/>
            <person name="Horwitz B.A."/>
            <person name="Barry K.W."/>
            <person name="Condon B.J."/>
            <person name="Copeland A.C."/>
            <person name="Dhillon B."/>
            <person name="Glaser F."/>
            <person name="Hesse C.N."/>
            <person name="Kosti I."/>
            <person name="LaButti K."/>
            <person name="Lindquist E.A."/>
            <person name="Lucas S."/>
            <person name="Salamov A.A."/>
            <person name="Bradshaw R.E."/>
            <person name="Ciuffetti L."/>
            <person name="Hamelin R.C."/>
            <person name="Kema G.H.J."/>
            <person name="Lawrence C."/>
            <person name="Scott J.A."/>
            <person name="Spatafora J.W."/>
            <person name="Turgeon B.G."/>
            <person name="de Wit P.J.G.M."/>
            <person name="Zhong S."/>
            <person name="Goodwin S.B."/>
            <person name="Grigoriev I.V."/>
        </authorList>
    </citation>
    <scope>NUCLEOTIDE SEQUENCE [LARGE SCALE GENOMIC DNA]</scope>
    <source>
        <strain evidence="5">NZE10 / CBS 128990</strain>
    </source>
</reference>
<evidence type="ECO:0000256" key="2">
    <source>
        <dbReference type="SAM" id="MobiDB-lite"/>
    </source>
</evidence>
<keyword evidence="1" id="KW-0863">Zinc-finger</keyword>
<dbReference type="GO" id="GO:0008270">
    <property type="term" value="F:zinc ion binding"/>
    <property type="evidence" value="ECO:0007669"/>
    <property type="project" value="UniProtKB-KW"/>
</dbReference>
<accession>N1Q2B3</accession>
<feature type="domain" description="C3H1-type" evidence="3">
    <location>
        <begin position="141"/>
        <end position="171"/>
    </location>
</feature>
<dbReference type="HOGENOM" id="CLU_538641_0_0_1"/>
<keyword evidence="1" id="KW-0479">Metal-binding</keyword>
<dbReference type="PROSITE" id="PS50103">
    <property type="entry name" value="ZF_C3H1"/>
    <property type="match status" value="1"/>
</dbReference>
<keyword evidence="5" id="KW-1185">Reference proteome</keyword>
<organism evidence="4 5">
    <name type="scientific">Dothistroma septosporum (strain NZE10 / CBS 128990)</name>
    <name type="common">Red band needle blight fungus</name>
    <name type="synonym">Mycosphaerella pini</name>
    <dbReference type="NCBI Taxonomy" id="675120"/>
    <lineage>
        <taxon>Eukaryota</taxon>
        <taxon>Fungi</taxon>
        <taxon>Dikarya</taxon>
        <taxon>Ascomycota</taxon>
        <taxon>Pezizomycotina</taxon>
        <taxon>Dothideomycetes</taxon>
        <taxon>Dothideomycetidae</taxon>
        <taxon>Mycosphaerellales</taxon>
        <taxon>Mycosphaerellaceae</taxon>
        <taxon>Dothistroma</taxon>
    </lineage>
</organism>
<gene>
    <name evidence="4" type="ORF">DOTSEDRAFT_77063</name>
</gene>
<feature type="region of interest" description="Disordered" evidence="2">
    <location>
        <begin position="285"/>
        <end position="320"/>
    </location>
</feature>
<dbReference type="AlphaFoldDB" id="N1Q2B3"/>
<sequence>MLSYHAQSAFIASCKSLRHTPPPKSRTCYTIRGPHTLLVSTTTLTPNFPPYNSLTRAPTESFRLVQMDPLTSHRASQTDAHQTLLLHLAVPSASIPWQSKIIHDLDTRYLLSVLQDANCGGKSAEERAAVPTHVAHPPHSKPQNKICQYWYRQGTCAQDDNSACPFLHELKPGLQPARLTVGLRKKHKQGYGLGLCPWKDEEPDRKLSMPTGPTKEAVLPAARCKQVCWCWYPFGDCTRHDGCSFDHKQGSLSILQMSPSAHGPHRHHGCGLDLCPWKDGMPAQAANVSTKRKGRDEPLTAKRSRLDYDDAPSRASKSTKVPASTVSWAQMYQVDSASVQLCVCTAWRRSCDMYLRARMLRLSSIENHCNRGISIAEQTASQKASNWKPTNNKNKQVKETCFFWYHDTCARSCDKSGCSFLHELTETPSIVQPPPGCKHKSPCAKPWCPGDAREVLILKDTAPQERAQTSGADGKYDSNVFDDCFLTGFDRSQALALDLPRQQNHW</sequence>
<evidence type="ECO:0000256" key="1">
    <source>
        <dbReference type="PROSITE-ProRule" id="PRU00723"/>
    </source>
</evidence>
<protein>
    <recommendedName>
        <fullName evidence="3">C3H1-type domain-containing protein</fullName>
    </recommendedName>
</protein>
<dbReference type="OrthoDB" id="3650949at2759"/>
<dbReference type="eggNOG" id="ENOG502RMCQ">
    <property type="taxonomic scope" value="Eukaryota"/>
</dbReference>
<feature type="zinc finger region" description="C3H1-type" evidence="1">
    <location>
        <begin position="141"/>
        <end position="171"/>
    </location>
</feature>
<dbReference type="Gene3D" id="4.10.1000.10">
    <property type="entry name" value="Zinc finger, CCCH-type"/>
    <property type="match status" value="1"/>
</dbReference>
<dbReference type="InterPro" id="IPR000571">
    <property type="entry name" value="Znf_CCCH"/>
</dbReference>
<evidence type="ECO:0000313" key="4">
    <source>
        <dbReference type="EMBL" id="EME49896.1"/>
    </source>
</evidence>